<sequence length="1253" mass="139954">MPMNMPPTMEEREAELAALQSAFDEYIASSRELEEELDAELAKMQEKLADSSAANAALSGQLENIAPQLASLEKALSDSRAKLKVEQKLRRQAEQDQDELEAKYREVEGNLMAIRDECDAVHEELAFKESELEETRLELEIERERHAVELEDVRAESAIDNAFDPSGEAKAKPAATPAPASDVDEAYVKKLEDELELVTEQLIETEALLSQTEGKLKNSEAAKATTSEVEKLLAEGVEASEKDKKLIQVLQEDNATRLEEEHRLREELELTKEELMLTQEELKAVEYDAQEVSSRLDDLRAQHRQEINNLKSITEGNANASKVVGRMVAASEETDALKDEISSLNAALKNAKKDRDAIVEELEAVNERFDEARKEAEKRGRDIASSDIKAQLTKEREGEISGLKDQLKALTEENSALQKKVDDAEMSMAITKDSQTRNQEGVEVQSELVKQLQSQLSRSKEELSKKEKEMAVLVTGMEDRVANAEDNVTKLEQELSATKGKLAEAEANLIVSKREKEVAQSRDLTREPSRRKMRTGGSSRSASSSVYHPDLVSMDEKQKVKKSRRIRSNSPNALKRLELKLSEEKKKYAELEKDFDKLQEQQRMGEAHVKKLDEDIKVLQKQLYAKGETGVSTNMSRLTAIGGSSQGADLLSDDTASKIDELISQGDPSAMGEELRTLQKRCNAQRDYNNQLLSKMLNLQGSGKTYTMEGVAQNNQRGISFRTIQKVFHLLHLKQQQEKTNAILFKSQEEREEEPANFVFNVEIGMLEIYNDECYDLLGASGATLAEKKLEAQKAGGKASLEIRRNKEGRIEVPNLTKEPVNNIEDVFELLAKGNKNRAVASTSLNQTSSRSHMVLWVDVTSGFEGQDGNKGTLFLVDLAGSERVKKSEVEGEHMKEAGHINKSLSALGNVMEALDRKASHIPYRDSKLTYLLQDSLGGNSRTMMIVAVTPVDLAYDESIHALQFATRVRRINIGAAQRNVTSKNLEETVKALTDEMKTLTRQKKKTESQLHTLKKDNSRIQDKLSNISAARKAQASDSKTLEVLRKNNNEMAKRWEKEKNAREEVADELEKSRKEMRKLQKDVTSLSRAQESLQQKLEDKDKMLEKKTAELRAAKEASSAANLRARKAQVLGSRRPSTARPSPAKTAGSASVSTGASSSVTSASSTVATEEVAEIRGQVLALLEKYDKAKVNRIDIIMEKFRGKEHLLLEKMTQRYENSGGASDADESGLSRSELAAKRHAERMRKLREGKK</sequence>
<keyword evidence="4" id="KW-0175">Coiled coil</keyword>
<dbReference type="GO" id="GO:0005524">
    <property type="term" value="F:ATP binding"/>
    <property type="evidence" value="ECO:0007669"/>
    <property type="project" value="UniProtKB-KW"/>
</dbReference>
<dbReference type="SUPFAM" id="SSF57997">
    <property type="entry name" value="Tropomyosin"/>
    <property type="match status" value="1"/>
</dbReference>
<keyword evidence="2" id="KW-0067">ATP-binding</keyword>
<feature type="region of interest" description="Disordered" evidence="5">
    <location>
        <begin position="1218"/>
        <end position="1253"/>
    </location>
</feature>
<evidence type="ECO:0000256" key="3">
    <source>
        <dbReference type="PROSITE-ProRule" id="PRU00283"/>
    </source>
</evidence>
<evidence type="ECO:0000256" key="5">
    <source>
        <dbReference type="SAM" id="MobiDB-lite"/>
    </source>
</evidence>
<keyword evidence="8" id="KW-1185">Reference proteome</keyword>
<feature type="coiled-coil region" evidence="4">
    <location>
        <begin position="16"/>
        <end position="156"/>
    </location>
</feature>
<organism evidence="7 8">
    <name type="scientific">Pseudo-nitzschia multistriata</name>
    <dbReference type="NCBI Taxonomy" id="183589"/>
    <lineage>
        <taxon>Eukaryota</taxon>
        <taxon>Sar</taxon>
        <taxon>Stramenopiles</taxon>
        <taxon>Ochrophyta</taxon>
        <taxon>Bacillariophyta</taxon>
        <taxon>Bacillariophyceae</taxon>
        <taxon>Bacillariophycidae</taxon>
        <taxon>Bacillariales</taxon>
        <taxon>Bacillariaceae</taxon>
        <taxon>Pseudo-nitzschia</taxon>
    </lineage>
</organism>
<feature type="region of interest" description="Disordered" evidence="5">
    <location>
        <begin position="1054"/>
        <end position="1169"/>
    </location>
</feature>
<dbReference type="InterPro" id="IPR027640">
    <property type="entry name" value="Kinesin-like_fam"/>
</dbReference>
<feature type="region of interest" description="Disordered" evidence="5">
    <location>
        <begin position="514"/>
        <end position="548"/>
    </location>
</feature>
<dbReference type="PROSITE" id="PS00411">
    <property type="entry name" value="KINESIN_MOTOR_1"/>
    <property type="match status" value="1"/>
</dbReference>
<accession>A0A448Z1N6</accession>
<feature type="compositionally biased region" description="Low complexity" evidence="5">
    <location>
        <begin position="1147"/>
        <end position="1169"/>
    </location>
</feature>
<evidence type="ECO:0000313" key="7">
    <source>
        <dbReference type="EMBL" id="VEU36007.1"/>
    </source>
</evidence>
<dbReference type="PRINTS" id="PR00380">
    <property type="entry name" value="KINESINHEAVY"/>
</dbReference>
<evidence type="ECO:0000313" key="8">
    <source>
        <dbReference type="Proteomes" id="UP000291116"/>
    </source>
</evidence>
<dbReference type="SMART" id="SM00129">
    <property type="entry name" value="KISc"/>
    <property type="match status" value="1"/>
</dbReference>
<evidence type="ECO:0000256" key="1">
    <source>
        <dbReference type="ARBA" id="ARBA00022741"/>
    </source>
</evidence>
<feature type="coiled-coil region" evidence="4">
    <location>
        <begin position="574"/>
        <end position="601"/>
    </location>
</feature>
<feature type="region of interest" description="Disordered" evidence="5">
    <location>
        <begin position="159"/>
        <end position="182"/>
    </location>
</feature>
<evidence type="ECO:0000259" key="6">
    <source>
        <dbReference type="PROSITE" id="PS50067"/>
    </source>
</evidence>
<comment type="similarity">
    <text evidence="3">Belongs to the TRAFAC class myosin-kinesin ATPase superfamily. Kinesin family.</text>
</comment>
<feature type="coiled-coil region" evidence="4">
    <location>
        <begin position="983"/>
        <end position="1024"/>
    </location>
</feature>
<evidence type="ECO:0000256" key="4">
    <source>
        <dbReference type="SAM" id="Coils"/>
    </source>
</evidence>
<dbReference type="GO" id="GO:0008017">
    <property type="term" value="F:microtubule binding"/>
    <property type="evidence" value="ECO:0007669"/>
    <property type="project" value="InterPro"/>
</dbReference>
<dbReference type="InterPro" id="IPR036961">
    <property type="entry name" value="Kinesin_motor_dom_sf"/>
</dbReference>
<keyword evidence="1" id="KW-0547">Nucleotide-binding</keyword>
<dbReference type="InterPro" id="IPR027417">
    <property type="entry name" value="P-loop_NTPase"/>
</dbReference>
<feature type="compositionally biased region" description="Basic residues" evidence="5">
    <location>
        <begin position="1239"/>
        <end position="1253"/>
    </location>
</feature>
<dbReference type="GO" id="GO:0003777">
    <property type="term" value="F:microtubule motor activity"/>
    <property type="evidence" value="ECO:0007669"/>
    <property type="project" value="InterPro"/>
</dbReference>
<gene>
    <name evidence="7" type="ORF">PSNMU_V1.4_AUG-EV-PASAV3_0027550</name>
</gene>
<dbReference type="PROSITE" id="PS50067">
    <property type="entry name" value="KINESIN_MOTOR_2"/>
    <property type="match status" value="1"/>
</dbReference>
<feature type="compositionally biased region" description="Basic and acidic residues" evidence="5">
    <location>
        <begin position="1097"/>
        <end position="1116"/>
    </location>
</feature>
<dbReference type="GO" id="GO:0015630">
    <property type="term" value="C:microtubule cytoskeleton"/>
    <property type="evidence" value="ECO:0007669"/>
    <property type="project" value="TreeGrafter"/>
</dbReference>
<dbReference type="PANTHER" id="PTHR47972:SF28">
    <property type="entry name" value="KINESIN-LIKE PROTEIN KLP-3"/>
    <property type="match status" value="1"/>
</dbReference>
<dbReference type="PANTHER" id="PTHR47972">
    <property type="entry name" value="KINESIN-LIKE PROTEIN KLP-3"/>
    <property type="match status" value="1"/>
</dbReference>
<dbReference type="Proteomes" id="UP000291116">
    <property type="component" value="Unassembled WGS sequence"/>
</dbReference>
<dbReference type="Pfam" id="PF00225">
    <property type="entry name" value="Kinesin"/>
    <property type="match status" value="1"/>
</dbReference>
<dbReference type="OrthoDB" id="3176171at2759"/>
<feature type="compositionally biased region" description="Polar residues" evidence="5">
    <location>
        <begin position="1083"/>
        <end position="1096"/>
    </location>
</feature>
<dbReference type="InterPro" id="IPR001752">
    <property type="entry name" value="Kinesin_motor_dom"/>
</dbReference>
<dbReference type="Gene3D" id="3.40.850.10">
    <property type="entry name" value="Kinesin motor domain"/>
    <property type="match status" value="1"/>
</dbReference>
<dbReference type="SUPFAM" id="SSF52540">
    <property type="entry name" value="P-loop containing nucleoside triphosphate hydrolases"/>
    <property type="match status" value="1"/>
</dbReference>
<comment type="caution">
    <text evidence="3">Lacks conserved residue(s) required for the propagation of feature annotation.</text>
</comment>
<evidence type="ECO:0000256" key="2">
    <source>
        <dbReference type="ARBA" id="ARBA00022840"/>
    </source>
</evidence>
<feature type="domain" description="Kinesin motor" evidence="6">
    <location>
        <begin position="701"/>
        <end position="972"/>
    </location>
</feature>
<proteinExistence type="inferred from homology"/>
<feature type="compositionally biased region" description="Basic and acidic residues" evidence="5">
    <location>
        <begin position="1054"/>
        <end position="1082"/>
    </location>
</feature>
<dbReference type="EMBL" id="CAACVS010000075">
    <property type="protein sequence ID" value="VEU36007.1"/>
    <property type="molecule type" value="Genomic_DNA"/>
</dbReference>
<protein>
    <recommendedName>
        <fullName evidence="6">Kinesin motor domain-containing protein</fullName>
    </recommendedName>
</protein>
<dbReference type="GO" id="GO:0007018">
    <property type="term" value="P:microtubule-based movement"/>
    <property type="evidence" value="ECO:0007669"/>
    <property type="project" value="InterPro"/>
</dbReference>
<dbReference type="InterPro" id="IPR019821">
    <property type="entry name" value="Kinesin_motor_CS"/>
</dbReference>
<reference evidence="7 8" key="1">
    <citation type="submission" date="2019-01" db="EMBL/GenBank/DDBJ databases">
        <authorList>
            <person name="Ferrante I. M."/>
        </authorList>
    </citation>
    <scope>NUCLEOTIDE SEQUENCE [LARGE SCALE GENOMIC DNA]</scope>
    <source>
        <strain evidence="7 8">B856</strain>
    </source>
</reference>
<name>A0A448Z1N6_9STRA</name>
<feature type="compositionally biased region" description="Basic and acidic residues" evidence="5">
    <location>
        <begin position="514"/>
        <end position="530"/>
    </location>
</feature>
<dbReference type="AlphaFoldDB" id="A0A448Z1N6"/>